<keyword evidence="15" id="KW-1185">Reference proteome</keyword>
<feature type="site" description="Interaction with substrate tRNA" evidence="10">
    <location>
        <position position="123"/>
    </location>
</feature>
<dbReference type="GO" id="GO:0006400">
    <property type="term" value="P:tRNA modification"/>
    <property type="evidence" value="ECO:0007669"/>
    <property type="project" value="TreeGrafter"/>
</dbReference>
<evidence type="ECO:0000256" key="1">
    <source>
        <dbReference type="ARBA" id="ARBA00001946"/>
    </source>
</evidence>
<name>A0A3P7NTD4_9FIRM</name>
<comment type="catalytic activity">
    <reaction evidence="9 10 11">
        <text>adenosine(37) in tRNA + dimethylallyl diphosphate = N(6)-dimethylallyladenosine(37) in tRNA + diphosphate</text>
        <dbReference type="Rhea" id="RHEA:26482"/>
        <dbReference type="Rhea" id="RHEA-COMP:10162"/>
        <dbReference type="Rhea" id="RHEA-COMP:10375"/>
        <dbReference type="ChEBI" id="CHEBI:33019"/>
        <dbReference type="ChEBI" id="CHEBI:57623"/>
        <dbReference type="ChEBI" id="CHEBI:74411"/>
        <dbReference type="ChEBI" id="CHEBI:74415"/>
        <dbReference type="EC" id="2.5.1.75"/>
    </reaction>
</comment>
<organism evidence="14 15">
    <name type="scientific">Petrocella atlantisensis</name>
    <dbReference type="NCBI Taxonomy" id="2173034"/>
    <lineage>
        <taxon>Bacteria</taxon>
        <taxon>Bacillati</taxon>
        <taxon>Bacillota</taxon>
        <taxon>Clostridia</taxon>
        <taxon>Lachnospirales</taxon>
        <taxon>Vallitaleaceae</taxon>
        <taxon>Petrocella</taxon>
    </lineage>
</organism>
<comment type="cofactor">
    <cofactor evidence="1 10">
        <name>Mg(2+)</name>
        <dbReference type="ChEBI" id="CHEBI:18420"/>
    </cofactor>
</comment>
<keyword evidence="8 10" id="KW-0460">Magnesium</keyword>
<dbReference type="PANTHER" id="PTHR11088">
    <property type="entry name" value="TRNA DIMETHYLALLYLTRANSFERASE"/>
    <property type="match status" value="1"/>
</dbReference>
<protein>
    <recommendedName>
        <fullName evidence="10">tRNA dimethylallyltransferase</fullName>
        <ecNumber evidence="10">2.5.1.75</ecNumber>
    </recommendedName>
    <alternativeName>
        <fullName evidence="10">Dimethylallyl diphosphate:tRNA dimethylallyltransferase</fullName>
        <shortName evidence="10">DMAPP:tRNA dimethylallyltransferase</shortName>
        <shortName evidence="10">DMATase</shortName>
    </alternativeName>
    <alternativeName>
        <fullName evidence="10">Isopentenyl-diphosphate:tRNA isopentenyltransferase</fullName>
        <shortName evidence="10">IPP transferase</shortName>
        <shortName evidence="10">IPPT</shortName>
        <shortName evidence="10">IPTase</shortName>
    </alternativeName>
</protein>
<evidence type="ECO:0000256" key="5">
    <source>
        <dbReference type="ARBA" id="ARBA00022694"/>
    </source>
</evidence>
<dbReference type="InterPro" id="IPR027417">
    <property type="entry name" value="P-loop_NTPase"/>
</dbReference>
<comment type="function">
    <text evidence="2 10 12">Catalyzes the transfer of a dimethylallyl group onto the adenine at position 37 in tRNAs that read codons beginning with uridine, leading to the formation of N6-(dimethylallyl)adenosine (i(6)A).</text>
</comment>
<comment type="similarity">
    <text evidence="3 10 13">Belongs to the IPP transferase family.</text>
</comment>
<dbReference type="GO" id="GO:0005524">
    <property type="term" value="F:ATP binding"/>
    <property type="evidence" value="ECO:0007669"/>
    <property type="project" value="UniProtKB-UniRule"/>
</dbReference>
<dbReference type="SUPFAM" id="SSF52540">
    <property type="entry name" value="P-loop containing nucleoside triphosphate hydrolases"/>
    <property type="match status" value="2"/>
</dbReference>
<dbReference type="PANTHER" id="PTHR11088:SF60">
    <property type="entry name" value="TRNA DIMETHYLALLYLTRANSFERASE"/>
    <property type="match status" value="1"/>
</dbReference>
<dbReference type="EMBL" id="LR130778">
    <property type="protein sequence ID" value="VDN46115.1"/>
    <property type="molecule type" value="Genomic_DNA"/>
</dbReference>
<keyword evidence="7 10" id="KW-0067">ATP-binding</keyword>
<evidence type="ECO:0000256" key="12">
    <source>
        <dbReference type="RuleBase" id="RU003784"/>
    </source>
</evidence>
<dbReference type="Pfam" id="PF01715">
    <property type="entry name" value="IPPT"/>
    <property type="match status" value="1"/>
</dbReference>
<evidence type="ECO:0000256" key="4">
    <source>
        <dbReference type="ARBA" id="ARBA00022679"/>
    </source>
</evidence>
<dbReference type="Proteomes" id="UP000279029">
    <property type="component" value="Chromosome"/>
</dbReference>
<gene>
    <name evidence="10 14" type="primary">miaA</name>
    <name evidence="14" type="ORF">PATL70BA_0270</name>
</gene>
<dbReference type="EC" id="2.5.1.75" evidence="10"/>
<evidence type="ECO:0000256" key="2">
    <source>
        <dbReference type="ARBA" id="ARBA00003213"/>
    </source>
</evidence>
<accession>A0A3P7NTD4</accession>
<dbReference type="KEGG" id="cbar:PATL70BA_0270"/>
<evidence type="ECO:0000256" key="7">
    <source>
        <dbReference type="ARBA" id="ARBA00022840"/>
    </source>
</evidence>
<sequence length="313" mass="35956">MKPLIVIAGPTATGKSKLAVRLAKEIQGEIISADSMQVYKGMDIGTAKVTPEEMDGIRHHLIDVLNPDQACSIAWFQKMVKEAMADIYARGKAPILAGGTGFYIQSIIYDISFMDHEPDHSYRDSLEEMASRGDKALLFSMLEAVDPESAKSIHMNNTKRVIRALEYYHMTQEPISIHNAREKEKQSPYNLGFYVLNMDRDLLYARINDRVDLMMEEGLVHEVKKLLELGYDKSLVAMQGLGYKEIIGYLEGEYDLDYAVDLLKKGTRHFAKRQLTWFKREKNVNWVNLDDYHHNMIQVVKYIIKDIEVQKFL</sequence>
<dbReference type="RefSeq" id="WP_125135681.1">
    <property type="nucleotide sequence ID" value="NZ_LR130778.1"/>
</dbReference>
<evidence type="ECO:0000256" key="10">
    <source>
        <dbReference type="HAMAP-Rule" id="MF_00185"/>
    </source>
</evidence>
<proteinExistence type="inferred from homology"/>
<comment type="subunit">
    <text evidence="10">Monomer.</text>
</comment>
<keyword evidence="5 10" id="KW-0819">tRNA processing</keyword>
<dbReference type="InterPro" id="IPR018022">
    <property type="entry name" value="IPT"/>
</dbReference>
<dbReference type="NCBIfam" id="TIGR00174">
    <property type="entry name" value="miaA"/>
    <property type="match status" value="1"/>
</dbReference>
<evidence type="ECO:0000313" key="15">
    <source>
        <dbReference type="Proteomes" id="UP000279029"/>
    </source>
</evidence>
<evidence type="ECO:0000256" key="11">
    <source>
        <dbReference type="RuleBase" id="RU003783"/>
    </source>
</evidence>
<feature type="binding site" evidence="10">
    <location>
        <begin position="11"/>
        <end position="16"/>
    </location>
    <ligand>
        <name>substrate</name>
    </ligand>
</feature>
<comment type="caution">
    <text evidence="10">Lacks conserved residue(s) required for the propagation of feature annotation.</text>
</comment>
<evidence type="ECO:0000256" key="3">
    <source>
        <dbReference type="ARBA" id="ARBA00005842"/>
    </source>
</evidence>
<evidence type="ECO:0000256" key="6">
    <source>
        <dbReference type="ARBA" id="ARBA00022741"/>
    </source>
</evidence>
<keyword evidence="4 10" id="KW-0808">Transferase</keyword>
<dbReference type="Gene3D" id="3.40.50.300">
    <property type="entry name" value="P-loop containing nucleotide triphosphate hydrolases"/>
    <property type="match status" value="1"/>
</dbReference>
<reference evidence="14 15" key="1">
    <citation type="submission" date="2018-09" db="EMBL/GenBank/DDBJ databases">
        <authorList>
            <person name="Postec A."/>
        </authorList>
    </citation>
    <scope>NUCLEOTIDE SEQUENCE [LARGE SCALE GENOMIC DNA]</scope>
    <source>
        <strain evidence="14">70B-A</strain>
    </source>
</reference>
<dbReference type="Gene3D" id="1.10.20.140">
    <property type="match status" value="1"/>
</dbReference>
<dbReference type="GO" id="GO:0052381">
    <property type="term" value="F:tRNA dimethylallyltransferase activity"/>
    <property type="evidence" value="ECO:0007669"/>
    <property type="project" value="UniProtKB-UniRule"/>
</dbReference>
<dbReference type="OrthoDB" id="9776390at2"/>
<evidence type="ECO:0000256" key="13">
    <source>
        <dbReference type="RuleBase" id="RU003785"/>
    </source>
</evidence>
<feature type="region of interest" description="Interaction with substrate tRNA" evidence="10">
    <location>
        <begin position="34"/>
        <end position="37"/>
    </location>
</feature>
<evidence type="ECO:0000256" key="8">
    <source>
        <dbReference type="ARBA" id="ARBA00022842"/>
    </source>
</evidence>
<evidence type="ECO:0000313" key="14">
    <source>
        <dbReference type="EMBL" id="VDN46115.1"/>
    </source>
</evidence>
<evidence type="ECO:0000256" key="9">
    <source>
        <dbReference type="ARBA" id="ARBA00049563"/>
    </source>
</evidence>
<keyword evidence="6 10" id="KW-0547">Nucleotide-binding</keyword>
<feature type="binding site" evidence="10">
    <location>
        <begin position="9"/>
        <end position="16"/>
    </location>
    <ligand>
        <name>ATP</name>
        <dbReference type="ChEBI" id="CHEBI:30616"/>
    </ligand>
</feature>
<feature type="site" description="Interaction with substrate tRNA" evidence="10">
    <location>
        <position position="100"/>
    </location>
</feature>
<dbReference type="AlphaFoldDB" id="A0A3P7NTD4"/>
<dbReference type="InterPro" id="IPR039657">
    <property type="entry name" value="Dimethylallyltransferase"/>
</dbReference>
<dbReference type="HAMAP" id="MF_00185">
    <property type="entry name" value="IPP_trans"/>
    <property type="match status" value="1"/>
</dbReference>